<evidence type="ECO:0000313" key="2">
    <source>
        <dbReference type="EMBL" id="GAG50360.1"/>
    </source>
</evidence>
<comment type="caution">
    <text evidence="2">The sequence shown here is derived from an EMBL/GenBank/DDBJ whole genome shotgun (WGS) entry which is preliminary data.</text>
</comment>
<accession>X0Y3M9</accession>
<feature type="region of interest" description="Disordered" evidence="1">
    <location>
        <begin position="41"/>
        <end position="63"/>
    </location>
</feature>
<dbReference type="EMBL" id="BARS01054622">
    <property type="protein sequence ID" value="GAG50360.1"/>
    <property type="molecule type" value="Genomic_DNA"/>
</dbReference>
<sequence length="216" mass="22953">TTFDHEIECPECGAVFPVARVRSGREEPCPVCRTPVRVPDAGASVPVEEPAPEPSPAPKETPFRATLPPREGAGVVVCAAPGQKLNPIEVGAIVSSFTGLPQRDARLHVRRGMGLLAEGLTPDAARSMLRALRNKGVEAFGVPEPFAGRPAQRLPLFQIYGADEGGLHVQVDREGTVRSAGWSTLVAGVCTRAMYGHEEVTEAGPDRGRRLVLTGH</sequence>
<reference evidence="2" key="1">
    <citation type="journal article" date="2014" name="Front. Microbiol.">
        <title>High frequency of phylogenetically diverse reductive dehalogenase-homologous genes in deep subseafloor sedimentary metagenomes.</title>
        <authorList>
            <person name="Kawai M."/>
            <person name="Futagami T."/>
            <person name="Toyoda A."/>
            <person name="Takaki Y."/>
            <person name="Nishi S."/>
            <person name="Hori S."/>
            <person name="Arai W."/>
            <person name="Tsubouchi T."/>
            <person name="Morono Y."/>
            <person name="Uchiyama I."/>
            <person name="Ito T."/>
            <person name="Fujiyama A."/>
            <person name="Inagaki F."/>
            <person name="Takami H."/>
        </authorList>
    </citation>
    <scope>NUCLEOTIDE SEQUENCE</scope>
    <source>
        <strain evidence="2">Expedition CK06-06</strain>
    </source>
</reference>
<evidence type="ECO:0000256" key="1">
    <source>
        <dbReference type="SAM" id="MobiDB-lite"/>
    </source>
</evidence>
<feature type="non-terminal residue" evidence="2">
    <location>
        <position position="216"/>
    </location>
</feature>
<dbReference type="AlphaFoldDB" id="X0Y3M9"/>
<protein>
    <submittedName>
        <fullName evidence="2">Uncharacterized protein</fullName>
    </submittedName>
</protein>
<proteinExistence type="predicted"/>
<organism evidence="2">
    <name type="scientific">marine sediment metagenome</name>
    <dbReference type="NCBI Taxonomy" id="412755"/>
    <lineage>
        <taxon>unclassified sequences</taxon>
        <taxon>metagenomes</taxon>
        <taxon>ecological metagenomes</taxon>
    </lineage>
</organism>
<name>X0Y3M9_9ZZZZ</name>
<gene>
    <name evidence="2" type="ORF">S01H1_80826</name>
</gene>
<feature type="non-terminal residue" evidence="2">
    <location>
        <position position="1"/>
    </location>
</feature>